<reference evidence="1" key="1">
    <citation type="journal article" date="2012" name="Nature">
        <title>The tomato genome sequence provides insights into fleshy fruit evolution.</title>
        <authorList>
            <consortium name="Tomato Genome Consortium"/>
        </authorList>
    </citation>
    <scope>NUCLEOTIDE SEQUENCE [LARGE SCALE GENOMIC DNA]</scope>
    <source>
        <strain evidence="1">cv. Heinz 1706</strain>
    </source>
</reference>
<dbReference type="InParanoid" id="A0A3Q7EHA3"/>
<reference evidence="1" key="2">
    <citation type="submission" date="2019-01" db="UniProtKB">
        <authorList>
            <consortium name="EnsemblPlants"/>
        </authorList>
    </citation>
    <scope>IDENTIFICATION</scope>
    <source>
        <strain evidence="1">cv. Heinz 1706</strain>
    </source>
</reference>
<sequence length="237" mass="27412">MGKIQEMEKDVTGVKEESIMEYLRKQVPDWDDEIKCTARFKAFSGQRTDWEPLYVFWRDLILNVARHLHIFIIRPSQVNVWFDRGGLVPLCLDQVLLEMYAAGELLRTVGVADTAGGWVPQIFWRVVNLGGLLRPSTQENLAEDYYIIPVLLKEKALQVVQALSESHWTAFCVITWRKFQEISGGLKEAHAVLNHLCEHRKAKHLVINKKDLIEFFHTGSESLSFSKSTFWHNKSRS</sequence>
<evidence type="ECO:0000313" key="2">
    <source>
        <dbReference type="Proteomes" id="UP000004994"/>
    </source>
</evidence>
<dbReference type="Pfam" id="PF25880">
    <property type="entry name" value="WHD_CHMP7_1st"/>
    <property type="match status" value="1"/>
</dbReference>
<dbReference type="Proteomes" id="UP000004994">
    <property type="component" value="Chromosome 1"/>
</dbReference>
<dbReference type="PaxDb" id="4081-Solyc01g079060.2.1"/>
<dbReference type="OMA" id="RISMIRI"/>
<dbReference type="AlphaFoldDB" id="A0A3Q7EHA3"/>
<organism evidence="1">
    <name type="scientific">Solanum lycopersicum</name>
    <name type="common">Tomato</name>
    <name type="synonym">Lycopersicon esculentum</name>
    <dbReference type="NCBI Taxonomy" id="4081"/>
    <lineage>
        <taxon>Eukaryota</taxon>
        <taxon>Viridiplantae</taxon>
        <taxon>Streptophyta</taxon>
        <taxon>Embryophyta</taxon>
        <taxon>Tracheophyta</taxon>
        <taxon>Spermatophyta</taxon>
        <taxon>Magnoliopsida</taxon>
        <taxon>eudicotyledons</taxon>
        <taxon>Gunneridae</taxon>
        <taxon>Pentapetalae</taxon>
        <taxon>asterids</taxon>
        <taxon>lamiids</taxon>
        <taxon>Solanales</taxon>
        <taxon>Solanaceae</taxon>
        <taxon>Solanoideae</taxon>
        <taxon>Solaneae</taxon>
        <taxon>Solanum</taxon>
        <taxon>Solanum subgen. Lycopersicon</taxon>
    </lineage>
</organism>
<name>A0A3Q7EHA3_SOLLC</name>
<keyword evidence="2" id="KW-1185">Reference proteome</keyword>
<proteinExistence type="predicted"/>
<dbReference type="EnsemblPlants" id="Solyc01g079060.3.1">
    <property type="protein sequence ID" value="Solyc01g079060.3.1"/>
    <property type="gene ID" value="Solyc01g079060.3"/>
</dbReference>
<dbReference type="STRING" id="4081.A0A3Q7EHA3"/>
<dbReference type="Gramene" id="Solyc01g079060.3.1">
    <property type="protein sequence ID" value="Solyc01g079060.3.1"/>
    <property type="gene ID" value="Solyc01g079060.3"/>
</dbReference>
<protein>
    <submittedName>
        <fullName evidence="1">Uncharacterized protein</fullName>
    </submittedName>
</protein>
<accession>A0A3Q7EHA3</accession>
<evidence type="ECO:0000313" key="1">
    <source>
        <dbReference type="EnsemblPlants" id="Solyc01g079060.3.1"/>
    </source>
</evidence>